<dbReference type="RefSeq" id="WP_062177405.1">
    <property type="nucleotide sequence ID" value="NZ_BBXL01000003.1"/>
</dbReference>
<feature type="signal peptide" evidence="1">
    <location>
        <begin position="1"/>
        <end position="25"/>
    </location>
</feature>
<dbReference type="EMBL" id="FQUC01000003">
    <property type="protein sequence ID" value="SHF03028.1"/>
    <property type="molecule type" value="Genomic_DNA"/>
</dbReference>
<protein>
    <submittedName>
        <fullName evidence="2">Uncharacterized protein</fullName>
    </submittedName>
</protein>
<reference evidence="3" key="1">
    <citation type="submission" date="2016-11" db="EMBL/GenBank/DDBJ databases">
        <authorList>
            <person name="Varghese N."/>
            <person name="Submissions S."/>
        </authorList>
    </citation>
    <scope>NUCLEOTIDE SEQUENCE [LARGE SCALE GENOMIC DNA]</scope>
    <source>
        <strain evidence="3">DSM 27370</strain>
    </source>
</reference>
<accession>A0A1M4YBP8</accession>
<organism evidence="2 3">
    <name type="scientific">Dysgonomonas macrotermitis</name>
    <dbReference type="NCBI Taxonomy" id="1346286"/>
    <lineage>
        <taxon>Bacteria</taxon>
        <taxon>Pseudomonadati</taxon>
        <taxon>Bacteroidota</taxon>
        <taxon>Bacteroidia</taxon>
        <taxon>Bacteroidales</taxon>
        <taxon>Dysgonomonadaceae</taxon>
        <taxon>Dysgonomonas</taxon>
    </lineage>
</organism>
<dbReference type="STRING" id="1346286.SAMN05444362_103125"/>
<dbReference type="Proteomes" id="UP000184480">
    <property type="component" value="Unassembled WGS sequence"/>
</dbReference>
<gene>
    <name evidence="2" type="ORF">SAMN05444362_103125</name>
</gene>
<evidence type="ECO:0000256" key="1">
    <source>
        <dbReference type="SAM" id="SignalP"/>
    </source>
</evidence>
<name>A0A1M4YBP8_9BACT</name>
<evidence type="ECO:0000313" key="2">
    <source>
        <dbReference type="EMBL" id="SHF03028.1"/>
    </source>
</evidence>
<sequence>MKKYSETTILSLLCLLLVHPFFSLAQVTIGEGVPPDPSALLELRGNNWGFLGPRVELKSRIDPAPVTDPITGLLVYNLKNTDLPDKKNNVYANKYYYWAENQWMEFVNTVELNDTIRKIITKMEIPGVALFKLNGKDNLHIDHPQITGCKNFLAGKAIGSKQNVPLSQVVNFSQGAVTLNQTTSEISFKPGVYTILFVYEFFPLTVSPPSVPPANCTISSYFMDFPIPERIVIGEDRARIHSTCYHRDKIYSNHGGYISYATALIDETGDGIIKWTVSLGVGQSGNCTAINNGVVPTGFGLANDGTFLYICKQGEIK</sequence>
<keyword evidence="3" id="KW-1185">Reference proteome</keyword>
<dbReference type="AlphaFoldDB" id="A0A1M4YBP8"/>
<feature type="chain" id="PRO_5009908417" evidence="1">
    <location>
        <begin position="26"/>
        <end position="317"/>
    </location>
</feature>
<evidence type="ECO:0000313" key="3">
    <source>
        <dbReference type="Proteomes" id="UP000184480"/>
    </source>
</evidence>
<keyword evidence="1" id="KW-0732">Signal</keyword>
<proteinExistence type="predicted"/>
<dbReference type="OrthoDB" id="1268762at2"/>